<evidence type="ECO:0000256" key="2">
    <source>
        <dbReference type="ARBA" id="ARBA00022475"/>
    </source>
</evidence>
<keyword evidence="3 7" id="KW-0472">Membrane</keyword>
<accession>A0ABV8K5R3</accession>
<dbReference type="PANTHER" id="PTHR32089:SF112">
    <property type="entry name" value="LYSOZYME-LIKE PROTEIN-RELATED"/>
    <property type="match status" value="1"/>
</dbReference>
<evidence type="ECO:0000256" key="4">
    <source>
        <dbReference type="ARBA" id="ARBA00023224"/>
    </source>
</evidence>
<feature type="domain" description="HAMP" evidence="9">
    <location>
        <begin position="209"/>
        <end position="261"/>
    </location>
</feature>
<dbReference type="InterPro" id="IPR004089">
    <property type="entry name" value="MCPsignal_dom"/>
</dbReference>
<evidence type="ECO:0000256" key="5">
    <source>
        <dbReference type="ARBA" id="ARBA00029447"/>
    </source>
</evidence>
<feature type="transmembrane region" description="Helical" evidence="7">
    <location>
        <begin position="185"/>
        <end position="208"/>
    </location>
</feature>
<comment type="similarity">
    <text evidence="5">Belongs to the methyl-accepting chemotaxis (MCP) protein family.</text>
</comment>
<evidence type="ECO:0000256" key="3">
    <source>
        <dbReference type="ARBA" id="ARBA00023136"/>
    </source>
</evidence>
<name>A0ABV8K5R3_9BACL</name>
<evidence type="ECO:0000256" key="1">
    <source>
        <dbReference type="ARBA" id="ARBA00004236"/>
    </source>
</evidence>
<dbReference type="RefSeq" id="WP_377719992.1">
    <property type="nucleotide sequence ID" value="NZ_JBHSAM010000028.1"/>
</dbReference>
<keyword evidence="7" id="KW-1133">Transmembrane helix</keyword>
<gene>
    <name evidence="10" type="ORF">ACFOZ8_17170</name>
</gene>
<organism evidence="10 11">
    <name type="scientific">Paenibacillus xanthanilyticus</name>
    <dbReference type="NCBI Taxonomy" id="1783531"/>
    <lineage>
        <taxon>Bacteria</taxon>
        <taxon>Bacillati</taxon>
        <taxon>Bacillota</taxon>
        <taxon>Bacilli</taxon>
        <taxon>Bacillales</taxon>
        <taxon>Paenibacillaceae</taxon>
        <taxon>Paenibacillus</taxon>
    </lineage>
</organism>
<reference evidence="11" key="1">
    <citation type="journal article" date="2019" name="Int. J. Syst. Evol. Microbiol.">
        <title>The Global Catalogue of Microorganisms (GCM) 10K type strain sequencing project: providing services to taxonomists for standard genome sequencing and annotation.</title>
        <authorList>
            <consortium name="The Broad Institute Genomics Platform"/>
            <consortium name="The Broad Institute Genome Sequencing Center for Infectious Disease"/>
            <person name="Wu L."/>
            <person name="Ma J."/>
        </authorList>
    </citation>
    <scope>NUCLEOTIDE SEQUENCE [LARGE SCALE GENOMIC DNA]</scope>
    <source>
        <strain evidence="11">IBRC-M 10987</strain>
    </source>
</reference>
<dbReference type="InterPro" id="IPR003660">
    <property type="entry name" value="HAMP_dom"/>
</dbReference>
<dbReference type="Pfam" id="PF12729">
    <property type="entry name" value="4HB_MCP_1"/>
    <property type="match status" value="1"/>
</dbReference>
<dbReference type="PROSITE" id="PS50111">
    <property type="entry name" value="CHEMOTAXIS_TRANSDUC_2"/>
    <property type="match status" value="1"/>
</dbReference>
<dbReference type="PROSITE" id="PS50885">
    <property type="entry name" value="HAMP"/>
    <property type="match status" value="1"/>
</dbReference>
<evidence type="ECO:0000256" key="6">
    <source>
        <dbReference type="PROSITE-ProRule" id="PRU00284"/>
    </source>
</evidence>
<dbReference type="PANTHER" id="PTHR32089">
    <property type="entry name" value="METHYL-ACCEPTING CHEMOTAXIS PROTEIN MCPB"/>
    <property type="match status" value="1"/>
</dbReference>
<dbReference type="CDD" id="cd11386">
    <property type="entry name" value="MCP_signal"/>
    <property type="match status" value="1"/>
</dbReference>
<feature type="domain" description="Methyl-accepting transducer" evidence="8">
    <location>
        <begin position="280"/>
        <end position="516"/>
    </location>
</feature>
<dbReference type="Pfam" id="PF00015">
    <property type="entry name" value="MCPsignal"/>
    <property type="match status" value="1"/>
</dbReference>
<dbReference type="SMART" id="SM00283">
    <property type="entry name" value="MA"/>
    <property type="match status" value="1"/>
</dbReference>
<dbReference type="InterPro" id="IPR024478">
    <property type="entry name" value="HlyB_4HB_MCP"/>
</dbReference>
<dbReference type="Proteomes" id="UP001595715">
    <property type="component" value="Unassembled WGS sequence"/>
</dbReference>
<evidence type="ECO:0000313" key="11">
    <source>
        <dbReference type="Proteomes" id="UP001595715"/>
    </source>
</evidence>
<dbReference type="SUPFAM" id="SSF58104">
    <property type="entry name" value="Methyl-accepting chemotaxis protein (MCP) signaling domain"/>
    <property type="match status" value="1"/>
</dbReference>
<dbReference type="CDD" id="cd06225">
    <property type="entry name" value="HAMP"/>
    <property type="match status" value="1"/>
</dbReference>
<sequence length="566" mass="60926">MLRSLKIGQKLALLVIISLVGLFSISGVGIYQLLDSQEKLDSMYKDKLLSISNLQTINTNEQAVKAKLLELMLATDTSKNETLKTEIDDITKENGGFRQQYTTDDAVEMKKLEELDSKTQQYLSARDAVIQLALANKNEEAYQLFNEQVVSGLTSMENVITELVTLNSESAAAVSQSNAEHSDRMMAVIIAVIIANAAVALIMGRLIMLSVTKPVRELESLMNQAASGELTVVGTYSSRDELGSLTNSFNNMVSGLRELIGTVSETSRKVAESSEELSMSADQSSQATEHISHTIQELAYGAEQQVQSVKNSSDTIQEMSSRTKHISSAASMVKGTAHTAAVQSDQGAYAITNAIEQMNAIHTRVSSLSQAVTDLGERSKQIELISKSISDISGQTNLLALNAAIEAARAGEHGRGFAVVADEVRQLAEESSGSAKQISELINQIQRETQTVVDAMSDTMHEVSSGIDVVNGAGSAFRQIQDAIQIVTSQITEVTAAVEELSHGTGEVAHSITDVNKIAEDTAAGTQHVSAATQQQLASMEEINMSASRLAGMAEELKQIVDRFKY</sequence>
<comment type="subcellular location">
    <subcellularLocation>
        <location evidence="1">Cell membrane</location>
    </subcellularLocation>
</comment>
<evidence type="ECO:0000256" key="7">
    <source>
        <dbReference type="SAM" id="Phobius"/>
    </source>
</evidence>
<keyword evidence="2" id="KW-1003">Cell membrane</keyword>
<protein>
    <submittedName>
        <fullName evidence="10">Methyl-accepting chemotaxis protein</fullName>
    </submittedName>
</protein>
<keyword evidence="7" id="KW-0812">Transmembrane</keyword>
<evidence type="ECO:0000259" key="9">
    <source>
        <dbReference type="PROSITE" id="PS50885"/>
    </source>
</evidence>
<proteinExistence type="inferred from homology"/>
<dbReference type="InterPro" id="IPR004090">
    <property type="entry name" value="Chemotax_Me-accpt_rcpt"/>
</dbReference>
<dbReference type="PRINTS" id="PR00260">
    <property type="entry name" value="CHEMTRNSDUCR"/>
</dbReference>
<dbReference type="Pfam" id="PF00672">
    <property type="entry name" value="HAMP"/>
    <property type="match status" value="1"/>
</dbReference>
<feature type="transmembrane region" description="Helical" evidence="7">
    <location>
        <begin position="12"/>
        <end position="34"/>
    </location>
</feature>
<keyword evidence="11" id="KW-1185">Reference proteome</keyword>
<dbReference type="InterPro" id="IPR047347">
    <property type="entry name" value="YvaQ-like_sensor"/>
</dbReference>
<dbReference type="CDD" id="cd19411">
    <property type="entry name" value="MCP2201-like_sensor"/>
    <property type="match status" value="1"/>
</dbReference>
<dbReference type="SMART" id="SM00304">
    <property type="entry name" value="HAMP"/>
    <property type="match status" value="1"/>
</dbReference>
<comment type="caution">
    <text evidence="10">The sequence shown here is derived from an EMBL/GenBank/DDBJ whole genome shotgun (WGS) entry which is preliminary data.</text>
</comment>
<dbReference type="Gene3D" id="6.10.340.10">
    <property type="match status" value="1"/>
</dbReference>
<evidence type="ECO:0000313" key="10">
    <source>
        <dbReference type="EMBL" id="MFC4101375.1"/>
    </source>
</evidence>
<dbReference type="Gene3D" id="1.10.287.950">
    <property type="entry name" value="Methyl-accepting chemotaxis protein"/>
    <property type="match status" value="1"/>
</dbReference>
<keyword evidence="4 6" id="KW-0807">Transducer</keyword>
<evidence type="ECO:0000259" key="8">
    <source>
        <dbReference type="PROSITE" id="PS50111"/>
    </source>
</evidence>
<dbReference type="EMBL" id="JBHSAM010000028">
    <property type="protein sequence ID" value="MFC4101375.1"/>
    <property type="molecule type" value="Genomic_DNA"/>
</dbReference>